<feature type="domain" description="Galactosyltransferase C-terminal" evidence="12">
    <location>
        <begin position="140"/>
        <end position="215"/>
    </location>
</feature>
<keyword evidence="4" id="KW-0328">Glycosyltransferase</keyword>
<evidence type="ECO:0000256" key="11">
    <source>
        <dbReference type="SAM" id="Phobius"/>
    </source>
</evidence>
<feature type="transmembrane region" description="Helical" evidence="11">
    <location>
        <begin position="5"/>
        <end position="22"/>
    </location>
</feature>
<keyword evidence="9 11" id="KW-0472">Membrane</keyword>
<keyword evidence="5" id="KW-0808">Transferase</keyword>
<dbReference type="SUPFAM" id="SSF53448">
    <property type="entry name" value="Nucleotide-diphospho-sugar transferases"/>
    <property type="match status" value="1"/>
</dbReference>
<keyword evidence="8 11" id="KW-1133">Transmembrane helix</keyword>
<evidence type="ECO:0000256" key="3">
    <source>
        <dbReference type="ARBA" id="ARBA00005735"/>
    </source>
</evidence>
<dbReference type="GO" id="GO:0030166">
    <property type="term" value="P:proteoglycan biosynthetic process"/>
    <property type="evidence" value="ECO:0007669"/>
    <property type="project" value="TreeGrafter"/>
</dbReference>
<sequence length="289" mass="33340">MVRRIVIAAVALYLGLLCYFWYSLELADNTTRSAASISHVAPKFAGPKLCVIVPFRDRYDELKVFAPYMHSFLNNQSIPHEILVLNQTDRFRFNRASLINVGWLEASSLNCSYMVMHDVDLLPATSEINYRFPGEGVVRHITSPEYHPKYHYTKFIGGILMLTMKDFEKIDGMSNKYWGWGMEDDELYLRLSERKDLVLTRTKGLSTNSTNSFRHIHPKSRKRDYEVASPNQRAMKRQRDRLSGLHNVYHAIRSRALVQFEGADVHLIAVALKCNMKWTPYCLSAAQKG</sequence>
<accession>A0AA36D2S8</accession>
<evidence type="ECO:0000256" key="1">
    <source>
        <dbReference type="ARBA" id="ARBA00004606"/>
    </source>
</evidence>
<feature type="domain" description="Galactosyltransferase N-terminal" evidence="13">
    <location>
        <begin position="46"/>
        <end position="130"/>
    </location>
</feature>
<comment type="similarity">
    <text evidence="3">Belongs to the glycosyltransferase 7 family.</text>
</comment>
<evidence type="ECO:0000313" key="14">
    <source>
        <dbReference type="EMBL" id="CAJ0578874.1"/>
    </source>
</evidence>
<dbReference type="GO" id="GO:0005794">
    <property type="term" value="C:Golgi apparatus"/>
    <property type="evidence" value="ECO:0007669"/>
    <property type="project" value="TreeGrafter"/>
</dbReference>
<keyword evidence="7" id="KW-0735">Signal-anchor</keyword>
<feature type="non-terminal residue" evidence="14">
    <location>
        <position position="289"/>
    </location>
</feature>
<proteinExistence type="inferred from homology"/>
<evidence type="ECO:0000256" key="10">
    <source>
        <dbReference type="ARBA" id="ARBA00023180"/>
    </source>
</evidence>
<dbReference type="Pfam" id="PF02709">
    <property type="entry name" value="Glyco_transf_7C"/>
    <property type="match status" value="1"/>
</dbReference>
<dbReference type="PANTHER" id="PTHR19300">
    <property type="entry name" value="BETA-1,4-GALACTOSYLTRANSFERASE"/>
    <property type="match status" value="1"/>
</dbReference>
<dbReference type="PRINTS" id="PR02050">
    <property type="entry name" value="B14GALTRFASE"/>
</dbReference>
<dbReference type="GO" id="GO:0005975">
    <property type="term" value="P:carbohydrate metabolic process"/>
    <property type="evidence" value="ECO:0007669"/>
    <property type="project" value="InterPro"/>
</dbReference>
<dbReference type="InterPro" id="IPR003859">
    <property type="entry name" value="Galactosyl_T"/>
</dbReference>
<evidence type="ECO:0008006" key="16">
    <source>
        <dbReference type="Google" id="ProtNLM"/>
    </source>
</evidence>
<reference evidence="14" key="1">
    <citation type="submission" date="2023-06" db="EMBL/GenBank/DDBJ databases">
        <authorList>
            <person name="Delattre M."/>
        </authorList>
    </citation>
    <scope>NUCLEOTIDE SEQUENCE</scope>
    <source>
        <strain evidence="14">AF72</strain>
    </source>
</reference>
<dbReference type="Pfam" id="PF13733">
    <property type="entry name" value="Glyco_transf_7N"/>
    <property type="match status" value="1"/>
</dbReference>
<evidence type="ECO:0000256" key="8">
    <source>
        <dbReference type="ARBA" id="ARBA00022989"/>
    </source>
</evidence>
<dbReference type="AlphaFoldDB" id="A0AA36D2S8"/>
<comment type="subcellular location">
    <subcellularLocation>
        <location evidence="1">Membrane</location>
        <topology evidence="1">Single-pass type II membrane protein</topology>
    </subcellularLocation>
</comment>
<keyword evidence="10" id="KW-0325">Glycoprotein</keyword>
<keyword evidence="15" id="KW-1185">Reference proteome</keyword>
<dbReference type="InterPro" id="IPR027791">
    <property type="entry name" value="Galactosyl_T_C"/>
</dbReference>
<dbReference type="Proteomes" id="UP001177023">
    <property type="component" value="Unassembled WGS sequence"/>
</dbReference>
<comment type="caution">
    <text evidence="14">The sequence shown here is derived from an EMBL/GenBank/DDBJ whole genome shotgun (WGS) entry which is preliminary data.</text>
</comment>
<dbReference type="InterPro" id="IPR027995">
    <property type="entry name" value="Galactosyl_T_N"/>
</dbReference>
<evidence type="ECO:0000256" key="5">
    <source>
        <dbReference type="ARBA" id="ARBA00022679"/>
    </source>
</evidence>
<comment type="pathway">
    <text evidence="2">Protein modification; protein glycosylation.</text>
</comment>
<evidence type="ECO:0000256" key="6">
    <source>
        <dbReference type="ARBA" id="ARBA00022692"/>
    </source>
</evidence>
<evidence type="ECO:0000313" key="15">
    <source>
        <dbReference type="Proteomes" id="UP001177023"/>
    </source>
</evidence>
<dbReference type="GO" id="GO:0016020">
    <property type="term" value="C:membrane"/>
    <property type="evidence" value="ECO:0007669"/>
    <property type="project" value="UniProtKB-SubCell"/>
</dbReference>
<dbReference type="PANTHER" id="PTHR19300:SF30">
    <property type="entry name" value="BETA-1,4-GALACTOSYLTRANSFERASE 7"/>
    <property type="match status" value="1"/>
</dbReference>
<evidence type="ECO:0000259" key="13">
    <source>
        <dbReference type="Pfam" id="PF13733"/>
    </source>
</evidence>
<gene>
    <name evidence="14" type="ORF">MSPICULIGERA_LOCUS17113</name>
</gene>
<name>A0AA36D2S8_9BILA</name>
<evidence type="ECO:0000259" key="12">
    <source>
        <dbReference type="Pfam" id="PF02709"/>
    </source>
</evidence>
<dbReference type="EMBL" id="CATQJA010002655">
    <property type="protein sequence ID" value="CAJ0578874.1"/>
    <property type="molecule type" value="Genomic_DNA"/>
</dbReference>
<evidence type="ECO:0000256" key="2">
    <source>
        <dbReference type="ARBA" id="ARBA00004922"/>
    </source>
</evidence>
<dbReference type="Gene3D" id="3.90.550.10">
    <property type="entry name" value="Spore Coat Polysaccharide Biosynthesis Protein SpsA, Chain A"/>
    <property type="match status" value="1"/>
</dbReference>
<protein>
    <recommendedName>
        <fullName evidence="16">Beta-1,4-galactosyltransferase 7</fullName>
    </recommendedName>
</protein>
<dbReference type="InterPro" id="IPR029044">
    <property type="entry name" value="Nucleotide-diphossugar_trans"/>
</dbReference>
<evidence type="ECO:0000256" key="7">
    <source>
        <dbReference type="ARBA" id="ARBA00022968"/>
    </source>
</evidence>
<evidence type="ECO:0000256" key="9">
    <source>
        <dbReference type="ARBA" id="ARBA00023136"/>
    </source>
</evidence>
<keyword evidence="6 11" id="KW-0812">Transmembrane</keyword>
<evidence type="ECO:0000256" key="4">
    <source>
        <dbReference type="ARBA" id="ARBA00022676"/>
    </source>
</evidence>
<dbReference type="GO" id="GO:0046525">
    <property type="term" value="F:xylosylprotein 4-beta-galactosyltransferase activity"/>
    <property type="evidence" value="ECO:0007669"/>
    <property type="project" value="TreeGrafter"/>
</dbReference>
<organism evidence="14 15">
    <name type="scientific">Mesorhabditis spiculigera</name>
    <dbReference type="NCBI Taxonomy" id="96644"/>
    <lineage>
        <taxon>Eukaryota</taxon>
        <taxon>Metazoa</taxon>
        <taxon>Ecdysozoa</taxon>
        <taxon>Nematoda</taxon>
        <taxon>Chromadorea</taxon>
        <taxon>Rhabditida</taxon>
        <taxon>Rhabditina</taxon>
        <taxon>Rhabditomorpha</taxon>
        <taxon>Rhabditoidea</taxon>
        <taxon>Rhabditidae</taxon>
        <taxon>Mesorhabditinae</taxon>
        <taxon>Mesorhabditis</taxon>
    </lineage>
</organism>